<accession>A0A8B8AB91</accession>
<keyword evidence="2" id="KW-0472">Membrane</keyword>
<evidence type="ECO:0000313" key="5">
    <source>
        <dbReference type="RefSeq" id="XP_022287179.1"/>
    </source>
</evidence>
<dbReference type="AlphaFoldDB" id="A0A8B8AB91"/>
<evidence type="ECO:0000313" key="3">
    <source>
        <dbReference type="Proteomes" id="UP000694844"/>
    </source>
</evidence>
<keyword evidence="2" id="KW-0812">Transmembrane</keyword>
<feature type="transmembrane region" description="Helical" evidence="2">
    <location>
        <begin position="139"/>
        <end position="161"/>
    </location>
</feature>
<feature type="compositionally biased region" description="Basic and acidic residues" evidence="1">
    <location>
        <begin position="241"/>
        <end position="254"/>
    </location>
</feature>
<feature type="compositionally biased region" description="Basic and acidic residues" evidence="1">
    <location>
        <begin position="261"/>
        <end position="271"/>
    </location>
</feature>
<evidence type="ECO:0000313" key="4">
    <source>
        <dbReference type="RefSeq" id="XP_022287177.1"/>
    </source>
</evidence>
<keyword evidence="2" id="KW-1133">Transmembrane helix</keyword>
<gene>
    <name evidence="4 5" type="primary">LOC111099944</name>
</gene>
<sequence>MLKIDNCPNTLNEVEKASKRLGCGKDMFAKNQYMCLPNTEKTSLIEFCYDGIMGIKEKGTCLEVNAKNGAISTISCTDFQSGCPENHYWNHQFFHYLACQNINTHHHCYVQHPSCPANVNVSDNVVDTTNQIINDGVSLYYLFLIVPIIAIIIVVLILWIFRKKMKRDRERLYARYQTTEPFPAEITDEDNQPTNAAEDDECEEDILLKKSTKKETFSSDERAQYMEYDLDQTTPRRAGVRRTELHLMIPEDKLPRRKSSPRRENSDEKQF</sequence>
<dbReference type="RefSeq" id="XP_022287177.1">
    <property type="nucleotide sequence ID" value="XM_022431469.1"/>
</dbReference>
<name>A0A8B8AB91_CRAVI</name>
<feature type="region of interest" description="Disordered" evidence="1">
    <location>
        <begin position="226"/>
        <end position="271"/>
    </location>
</feature>
<protein>
    <submittedName>
        <fullName evidence="4 5">Uncharacterized protein LOC111099944 isoform X1</fullName>
    </submittedName>
</protein>
<dbReference type="KEGG" id="cvn:111099944"/>
<reference evidence="4 5" key="1">
    <citation type="submission" date="2025-04" db="UniProtKB">
        <authorList>
            <consortium name="RefSeq"/>
        </authorList>
    </citation>
    <scope>IDENTIFICATION</scope>
    <source>
        <tissue evidence="4 5">Whole sample</tissue>
    </source>
</reference>
<proteinExistence type="predicted"/>
<evidence type="ECO:0000256" key="2">
    <source>
        <dbReference type="SAM" id="Phobius"/>
    </source>
</evidence>
<evidence type="ECO:0000256" key="1">
    <source>
        <dbReference type="SAM" id="MobiDB-lite"/>
    </source>
</evidence>
<organism evidence="3 5">
    <name type="scientific">Crassostrea virginica</name>
    <name type="common">Eastern oyster</name>
    <dbReference type="NCBI Taxonomy" id="6565"/>
    <lineage>
        <taxon>Eukaryota</taxon>
        <taxon>Metazoa</taxon>
        <taxon>Spiralia</taxon>
        <taxon>Lophotrochozoa</taxon>
        <taxon>Mollusca</taxon>
        <taxon>Bivalvia</taxon>
        <taxon>Autobranchia</taxon>
        <taxon>Pteriomorphia</taxon>
        <taxon>Ostreida</taxon>
        <taxon>Ostreoidea</taxon>
        <taxon>Ostreidae</taxon>
        <taxon>Crassostrea</taxon>
    </lineage>
</organism>
<keyword evidence="3" id="KW-1185">Reference proteome</keyword>
<dbReference type="GeneID" id="111099944"/>
<dbReference type="Proteomes" id="UP000694844">
    <property type="component" value="Chromosome 6"/>
</dbReference>
<dbReference type="RefSeq" id="XP_022287179.1">
    <property type="nucleotide sequence ID" value="XM_022431471.1"/>
</dbReference>